<comment type="caution">
    <text evidence="1">The sequence shown here is derived from an EMBL/GenBank/DDBJ whole genome shotgun (WGS) entry which is preliminary data.</text>
</comment>
<protein>
    <submittedName>
        <fullName evidence="1">Uncharacterized protein</fullName>
    </submittedName>
</protein>
<name>A0ABQ5CYN1_9ASTR</name>
<sequence>MIYQGFREYGGRVKIESHIYRCKPVNLSYYTSTRKRANVLIERNMTDYENLSGPEAGPRDVVDNKPVDIVDIEKLGKDLENASLLEIMDRALEKYGNVIAMAFR</sequence>
<keyword evidence="2" id="KW-1185">Reference proteome</keyword>
<dbReference type="EMBL" id="BQNB010014673">
    <property type="protein sequence ID" value="GJT31051.1"/>
    <property type="molecule type" value="Genomic_DNA"/>
</dbReference>
<reference evidence="1" key="2">
    <citation type="submission" date="2022-01" db="EMBL/GenBank/DDBJ databases">
        <authorList>
            <person name="Yamashiro T."/>
            <person name="Shiraishi A."/>
            <person name="Satake H."/>
            <person name="Nakayama K."/>
        </authorList>
    </citation>
    <scope>NUCLEOTIDE SEQUENCE</scope>
</reference>
<evidence type="ECO:0000313" key="2">
    <source>
        <dbReference type="Proteomes" id="UP001151760"/>
    </source>
</evidence>
<dbReference type="Proteomes" id="UP001151760">
    <property type="component" value="Unassembled WGS sequence"/>
</dbReference>
<gene>
    <name evidence="1" type="ORF">Tco_0911326</name>
</gene>
<evidence type="ECO:0000313" key="1">
    <source>
        <dbReference type="EMBL" id="GJT31051.1"/>
    </source>
</evidence>
<accession>A0ABQ5CYN1</accession>
<reference evidence="1" key="1">
    <citation type="journal article" date="2022" name="Int. J. Mol. Sci.">
        <title>Draft Genome of Tanacetum Coccineum: Genomic Comparison of Closely Related Tanacetum-Family Plants.</title>
        <authorList>
            <person name="Yamashiro T."/>
            <person name="Shiraishi A."/>
            <person name="Nakayama K."/>
            <person name="Satake H."/>
        </authorList>
    </citation>
    <scope>NUCLEOTIDE SEQUENCE</scope>
</reference>
<proteinExistence type="predicted"/>
<organism evidence="1 2">
    <name type="scientific">Tanacetum coccineum</name>
    <dbReference type="NCBI Taxonomy" id="301880"/>
    <lineage>
        <taxon>Eukaryota</taxon>
        <taxon>Viridiplantae</taxon>
        <taxon>Streptophyta</taxon>
        <taxon>Embryophyta</taxon>
        <taxon>Tracheophyta</taxon>
        <taxon>Spermatophyta</taxon>
        <taxon>Magnoliopsida</taxon>
        <taxon>eudicotyledons</taxon>
        <taxon>Gunneridae</taxon>
        <taxon>Pentapetalae</taxon>
        <taxon>asterids</taxon>
        <taxon>campanulids</taxon>
        <taxon>Asterales</taxon>
        <taxon>Asteraceae</taxon>
        <taxon>Asteroideae</taxon>
        <taxon>Anthemideae</taxon>
        <taxon>Anthemidinae</taxon>
        <taxon>Tanacetum</taxon>
    </lineage>
</organism>